<dbReference type="Pfam" id="PF13401">
    <property type="entry name" value="AAA_22"/>
    <property type="match status" value="1"/>
</dbReference>
<organism evidence="2 3">
    <name type="scientific">Caballeronia fortuita</name>
    <dbReference type="NCBI Taxonomy" id="1777138"/>
    <lineage>
        <taxon>Bacteria</taxon>
        <taxon>Pseudomonadati</taxon>
        <taxon>Pseudomonadota</taxon>
        <taxon>Betaproteobacteria</taxon>
        <taxon>Burkholderiales</taxon>
        <taxon>Burkholderiaceae</taxon>
        <taxon>Caballeronia</taxon>
    </lineage>
</organism>
<dbReference type="Proteomes" id="UP000054903">
    <property type="component" value="Unassembled WGS sequence"/>
</dbReference>
<sequence length="543" mass="60022">MHAAQNKVVVEAQYTPQRIPRYRGNPLIEALPPSVDDDTLIDRIMVAPDFDAEQRDWETHERLQMVAGLSSFLRPMERHVQLARAFDTLIRSGYVGRRPSSVEHVRVFQHLYEAMQAGRAFNPPYLPPTEEQLSSRVIGMSGTGKTTTIRRIFSWYPPVIYHREWHCYQIPYLHIEAPHDGLSTKGLAASILRKIDQLVPDADYFGMHVNNHRNSGELLLNHAARAMHDHFVGVLVVDEIQNLRNAGTSKQTLMSALVTASNELGVPVVFVGTHKASELLGLDFRQGRRSAGHGFPTWSTFQSSGDLSSPGEWEDFLLELFEYQWIKTPVTLTQGMSNTMLACSQAVPDIAIKLFACAQWRAMLDRSETFSAATIKSVFGAELEPVKRMLDAMRTGDTQVLRAYEDVPPLYLSSLLEDSLASFEGSRQRGASVRPGDDEFIPAVAKVLQQAGIDDERAAWAAKKVDTAGKVTGVAAGAEAALALTKPRSPATRSKKKSAESAVTLAPDDYRQAILRAKTDGTTVFGHLVTMGAACRLDEVLGL</sequence>
<dbReference type="OrthoDB" id="5593847at2"/>
<dbReference type="EMBL" id="FCNX02000009">
    <property type="protein sequence ID" value="SAK79078.1"/>
    <property type="molecule type" value="Genomic_DNA"/>
</dbReference>
<evidence type="ECO:0000313" key="3">
    <source>
        <dbReference type="Proteomes" id="UP000054903"/>
    </source>
</evidence>
<proteinExistence type="predicted"/>
<evidence type="ECO:0000259" key="1">
    <source>
        <dbReference type="Pfam" id="PF13401"/>
    </source>
</evidence>
<dbReference type="SUPFAM" id="SSF52540">
    <property type="entry name" value="P-loop containing nucleoside triphosphate hydrolases"/>
    <property type="match status" value="1"/>
</dbReference>
<feature type="domain" description="ORC1/DEAH AAA+ ATPase" evidence="1">
    <location>
        <begin position="136"/>
        <end position="280"/>
    </location>
</feature>
<accession>A0A158C9R2</accession>
<keyword evidence="3" id="KW-1185">Reference proteome</keyword>
<protein>
    <submittedName>
        <fullName evidence="2">Transposon Tn7 transposition protein TnsC</fullName>
    </submittedName>
</protein>
<dbReference type="GO" id="GO:0016887">
    <property type="term" value="F:ATP hydrolysis activity"/>
    <property type="evidence" value="ECO:0007669"/>
    <property type="project" value="InterPro"/>
</dbReference>
<dbReference type="InterPro" id="IPR027417">
    <property type="entry name" value="P-loop_NTPase"/>
</dbReference>
<dbReference type="InterPro" id="IPR049945">
    <property type="entry name" value="AAA_22"/>
</dbReference>
<dbReference type="AlphaFoldDB" id="A0A158C9R2"/>
<dbReference type="Gene3D" id="3.40.50.300">
    <property type="entry name" value="P-loop containing nucleotide triphosphate hydrolases"/>
    <property type="match status" value="1"/>
</dbReference>
<gene>
    <name evidence="2" type="primary">tnsC</name>
    <name evidence="2" type="ORF">AWB77_03838</name>
</gene>
<evidence type="ECO:0000313" key="2">
    <source>
        <dbReference type="EMBL" id="SAK79078.1"/>
    </source>
</evidence>
<reference evidence="2" key="1">
    <citation type="submission" date="2016-01" db="EMBL/GenBank/DDBJ databases">
        <authorList>
            <person name="Peeters C."/>
        </authorList>
    </citation>
    <scope>NUCLEOTIDE SEQUENCE</scope>
    <source>
        <strain evidence="2">LMG 29320</strain>
    </source>
</reference>
<name>A0A158C9R2_9BURK</name>
<comment type="caution">
    <text evidence="2">The sequence shown here is derived from an EMBL/GenBank/DDBJ whole genome shotgun (WGS) entry which is preliminary data.</text>
</comment>
<dbReference type="STRING" id="1777138.AWB77_03838"/>
<dbReference type="RefSeq" id="WP_061135993.1">
    <property type="nucleotide sequence ID" value="NZ_FCNX02000009.1"/>
</dbReference>